<gene>
    <name evidence="13" type="ORF">IQ260_25510</name>
</gene>
<dbReference type="PROSITE" id="PS50893">
    <property type="entry name" value="ABC_TRANSPORTER_2"/>
    <property type="match status" value="2"/>
</dbReference>
<dbReference type="InterPro" id="IPR032823">
    <property type="entry name" value="BCA_ABC_TP_C"/>
</dbReference>
<dbReference type="PROSITE" id="PS00211">
    <property type="entry name" value="ABC_TRANSPORTER_1"/>
    <property type="match status" value="2"/>
</dbReference>
<feature type="domain" description="ABC transporter" evidence="12">
    <location>
        <begin position="594"/>
        <end position="824"/>
    </location>
</feature>
<evidence type="ECO:0000256" key="8">
    <source>
        <dbReference type="ARBA" id="ARBA00022970"/>
    </source>
</evidence>
<feature type="transmembrane region" description="Helical" evidence="11">
    <location>
        <begin position="79"/>
        <end position="99"/>
    </location>
</feature>
<dbReference type="InterPro" id="IPR001851">
    <property type="entry name" value="ABC_transp_permease"/>
</dbReference>
<dbReference type="GO" id="GO:0015658">
    <property type="term" value="F:branched-chain amino acid transmembrane transporter activity"/>
    <property type="evidence" value="ECO:0007669"/>
    <property type="project" value="InterPro"/>
</dbReference>
<evidence type="ECO:0000256" key="11">
    <source>
        <dbReference type="SAM" id="Phobius"/>
    </source>
</evidence>
<dbReference type="Pfam" id="PF02653">
    <property type="entry name" value="BPD_transp_2"/>
    <property type="match status" value="1"/>
</dbReference>
<dbReference type="CDD" id="cd06581">
    <property type="entry name" value="TM_PBP1_LivM_like"/>
    <property type="match status" value="1"/>
</dbReference>
<dbReference type="AlphaFoldDB" id="A0A928ZYZ3"/>
<feature type="transmembrane region" description="Helical" evidence="11">
    <location>
        <begin position="54"/>
        <end position="73"/>
    </location>
</feature>
<feature type="transmembrane region" description="Helical" evidence="11">
    <location>
        <begin position="239"/>
        <end position="266"/>
    </location>
</feature>
<evidence type="ECO:0000256" key="4">
    <source>
        <dbReference type="ARBA" id="ARBA00022475"/>
    </source>
</evidence>
<dbReference type="GO" id="GO:0016887">
    <property type="term" value="F:ATP hydrolysis activity"/>
    <property type="evidence" value="ECO:0007669"/>
    <property type="project" value="InterPro"/>
</dbReference>
<dbReference type="CDD" id="cd03224">
    <property type="entry name" value="ABC_TM1139_LivF_branched"/>
    <property type="match status" value="1"/>
</dbReference>
<proteinExistence type="inferred from homology"/>
<dbReference type="InterPro" id="IPR003593">
    <property type="entry name" value="AAA+_ATPase"/>
</dbReference>
<keyword evidence="6" id="KW-0547">Nucleotide-binding</keyword>
<feature type="transmembrane region" description="Helical" evidence="11">
    <location>
        <begin position="152"/>
        <end position="173"/>
    </location>
</feature>
<dbReference type="InterPro" id="IPR043428">
    <property type="entry name" value="LivM-like"/>
</dbReference>
<evidence type="ECO:0000256" key="2">
    <source>
        <dbReference type="ARBA" id="ARBA00005417"/>
    </source>
</evidence>
<evidence type="ECO:0000313" key="14">
    <source>
        <dbReference type="Proteomes" id="UP000615026"/>
    </source>
</evidence>
<keyword evidence="7 13" id="KW-0067">ATP-binding</keyword>
<dbReference type="InterPro" id="IPR017871">
    <property type="entry name" value="ABC_transporter-like_CS"/>
</dbReference>
<evidence type="ECO:0000256" key="1">
    <source>
        <dbReference type="ARBA" id="ARBA00004651"/>
    </source>
</evidence>
<dbReference type="Proteomes" id="UP000615026">
    <property type="component" value="Unassembled WGS sequence"/>
</dbReference>
<evidence type="ECO:0000313" key="13">
    <source>
        <dbReference type="EMBL" id="MBE9070003.1"/>
    </source>
</evidence>
<keyword evidence="3" id="KW-0813">Transport</keyword>
<dbReference type="PANTHER" id="PTHR43820:SF4">
    <property type="entry name" value="HIGH-AFFINITY BRANCHED-CHAIN AMINO ACID TRANSPORT ATP-BINDING PROTEIN LIVF"/>
    <property type="match status" value="1"/>
</dbReference>
<organism evidence="13 14">
    <name type="scientific">Leptolyngbya cf. ectocarpi LEGE 11479</name>
    <dbReference type="NCBI Taxonomy" id="1828722"/>
    <lineage>
        <taxon>Bacteria</taxon>
        <taxon>Bacillati</taxon>
        <taxon>Cyanobacteriota</taxon>
        <taxon>Cyanophyceae</taxon>
        <taxon>Leptolyngbyales</taxon>
        <taxon>Leptolyngbyaceae</taxon>
        <taxon>Leptolyngbya group</taxon>
        <taxon>Leptolyngbya</taxon>
    </lineage>
</organism>
<dbReference type="SMART" id="SM00382">
    <property type="entry name" value="AAA"/>
    <property type="match status" value="2"/>
</dbReference>
<dbReference type="GO" id="GO:0015807">
    <property type="term" value="P:L-amino acid transport"/>
    <property type="evidence" value="ECO:0007669"/>
    <property type="project" value="TreeGrafter"/>
</dbReference>
<dbReference type="InterPro" id="IPR052156">
    <property type="entry name" value="BCAA_Transport_ATP-bd_LivF"/>
</dbReference>
<dbReference type="GO" id="GO:0005524">
    <property type="term" value="F:ATP binding"/>
    <property type="evidence" value="ECO:0007669"/>
    <property type="project" value="UniProtKB-KW"/>
</dbReference>
<dbReference type="SUPFAM" id="SSF52540">
    <property type="entry name" value="P-loop containing nucleoside triphosphate hydrolases"/>
    <property type="match status" value="2"/>
</dbReference>
<dbReference type="Pfam" id="PF12399">
    <property type="entry name" value="BCA_ABC_TP_C"/>
    <property type="match status" value="1"/>
</dbReference>
<comment type="caution">
    <text evidence="13">The sequence shown here is derived from an EMBL/GenBank/DDBJ whole genome shotgun (WGS) entry which is preliminary data.</text>
</comment>
<dbReference type="PANTHER" id="PTHR43820">
    <property type="entry name" value="HIGH-AFFINITY BRANCHED-CHAIN AMINO ACID TRANSPORT ATP-BINDING PROTEIN LIVF"/>
    <property type="match status" value="1"/>
</dbReference>
<feature type="transmembrane region" description="Helical" evidence="11">
    <location>
        <begin position="278"/>
        <end position="300"/>
    </location>
</feature>
<dbReference type="EMBL" id="JADEXP010000356">
    <property type="protein sequence ID" value="MBE9070003.1"/>
    <property type="molecule type" value="Genomic_DNA"/>
</dbReference>
<evidence type="ECO:0000256" key="3">
    <source>
        <dbReference type="ARBA" id="ARBA00022448"/>
    </source>
</evidence>
<feature type="transmembrane region" description="Helical" evidence="11">
    <location>
        <begin position="106"/>
        <end position="125"/>
    </location>
</feature>
<dbReference type="RefSeq" id="WP_193995887.1">
    <property type="nucleotide sequence ID" value="NZ_JADEXP010000356.1"/>
</dbReference>
<dbReference type="InterPro" id="IPR003439">
    <property type="entry name" value="ABC_transporter-like_ATP-bd"/>
</dbReference>
<keyword evidence="5 11" id="KW-0812">Transmembrane</keyword>
<name>A0A928ZYZ3_LEPEC</name>
<dbReference type="InterPro" id="IPR027417">
    <property type="entry name" value="P-loop_NTPase"/>
</dbReference>
<feature type="transmembrane region" description="Helical" evidence="11">
    <location>
        <begin position="26"/>
        <end position="47"/>
    </location>
</feature>
<evidence type="ECO:0000259" key="12">
    <source>
        <dbReference type="PROSITE" id="PS50893"/>
    </source>
</evidence>
<feature type="transmembrane region" description="Helical" evidence="11">
    <location>
        <begin position="204"/>
        <end position="227"/>
    </location>
</feature>
<sequence length="838" mass="88358">MVRLAIGIAIFGVAIAATLLAPNTYYLFVLGMIGVTTLVSVGLNILVGLSGQVSIGHAGFFAIGTYTGSLLMLNAEWSFWPALAMAAVTTAGTGLVLALPALRVSGPYLAMVTIAFGIIVERILIEWVDLTGGFGGLTGMPKPAVLGLEPSLQSAVLLVIGLAGLATLMFAQLKRHPWGQAIRAVRDDAIAAAALGLNPLYVRVVAFALSAAFTGIAGVFFAPIVGFVSPDSFTFHRSILFLLAVILGGLGAAEGAVLGALVLVILPELLSDFAEYQLLVFGLLLLLTLRLAPNGIMSAFRRFNQPQPVYPLAKPPATPPLPVQSQHHALMVEGVSIQFGGIRAVDNVSLTAQPGTVTAVIGPNGAGKTTLLNLISGFYRAASGRIQLGTTDLTRLSSRQIAVLGVSRTFQATRLFDSLSVVENLRTAAAGPRLGPVPLALLGLNRRCAQTSLLELLSFVGYQGDIHQSAAALSFGDRRLVELARALIANPQVLLLDEPAAGLSNDSKAALAQLVRRIASSGIKVILIEHDMDLVMGISDRVLVMESGRAIAWGTPAEVQQDPRVLAAYLGTETSTTASSRRVEERPGGATPLLSVTNLTGGYGRLQVLTDVSLAVYPGELVAIVGANGAGKSTLLKSVVNLLPPWSGQIDLAGQALSASAHQMAHKGVVLVPEGRQVFKDLTVVDNLRLGAFHRRDDGISRDIEQMLERFPRLRERQGQKAGLLSGGEQQMLAIARGLMARPQLLLLDEPSLGLAPQLVEGLYATLAELRDEGLTILLVDQMASLVLAIADRAYLLEIGKIVRSGTARELQNDPTIAESYLGANTPTLIDNLEEQSS</sequence>
<protein>
    <submittedName>
        <fullName evidence="13">ATP-binding cassette domain-containing protein</fullName>
    </submittedName>
</protein>
<feature type="domain" description="ABC transporter" evidence="12">
    <location>
        <begin position="330"/>
        <end position="572"/>
    </location>
</feature>
<dbReference type="Gene3D" id="3.40.50.300">
    <property type="entry name" value="P-loop containing nucleotide triphosphate hydrolases"/>
    <property type="match status" value="2"/>
</dbReference>
<dbReference type="GO" id="GO:0005886">
    <property type="term" value="C:plasma membrane"/>
    <property type="evidence" value="ECO:0007669"/>
    <property type="project" value="UniProtKB-SubCell"/>
</dbReference>
<dbReference type="CDD" id="cd03219">
    <property type="entry name" value="ABC_Mj1267_LivG_branched"/>
    <property type="match status" value="1"/>
</dbReference>
<accession>A0A928ZYZ3</accession>
<comment type="similarity">
    <text evidence="2">Belongs to the ABC transporter superfamily.</text>
</comment>
<evidence type="ECO:0000256" key="9">
    <source>
        <dbReference type="ARBA" id="ARBA00022989"/>
    </source>
</evidence>
<keyword evidence="10 11" id="KW-0472">Membrane</keyword>
<evidence type="ECO:0000256" key="7">
    <source>
        <dbReference type="ARBA" id="ARBA00022840"/>
    </source>
</evidence>
<keyword evidence="14" id="KW-1185">Reference proteome</keyword>
<reference evidence="13" key="1">
    <citation type="submission" date="2020-10" db="EMBL/GenBank/DDBJ databases">
        <authorList>
            <person name="Castelo-Branco R."/>
            <person name="Eusebio N."/>
            <person name="Adriana R."/>
            <person name="Vieira A."/>
            <person name="Brugerolle De Fraissinette N."/>
            <person name="Rezende De Castro R."/>
            <person name="Schneider M.P."/>
            <person name="Vasconcelos V."/>
            <person name="Leao P.N."/>
        </authorList>
    </citation>
    <scope>NUCLEOTIDE SEQUENCE</scope>
    <source>
        <strain evidence="13">LEGE 11479</strain>
    </source>
</reference>
<evidence type="ECO:0000256" key="5">
    <source>
        <dbReference type="ARBA" id="ARBA00022692"/>
    </source>
</evidence>
<keyword evidence="8" id="KW-0029">Amino-acid transport</keyword>
<evidence type="ECO:0000256" key="10">
    <source>
        <dbReference type="ARBA" id="ARBA00023136"/>
    </source>
</evidence>
<dbReference type="Pfam" id="PF00005">
    <property type="entry name" value="ABC_tran"/>
    <property type="match status" value="2"/>
</dbReference>
<keyword evidence="9 11" id="KW-1133">Transmembrane helix</keyword>
<evidence type="ECO:0000256" key="6">
    <source>
        <dbReference type="ARBA" id="ARBA00022741"/>
    </source>
</evidence>
<keyword evidence="4" id="KW-1003">Cell membrane</keyword>
<comment type="subcellular location">
    <subcellularLocation>
        <location evidence="1">Cell membrane</location>
        <topology evidence="1">Multi-pass membrane protein</topology>
    </subcellularLocation>
</comment>